<dbReference type="Gene3D" id="3.10.20.30">
    <property type="match status" value="1"/>
</dbReference>
<comment type="similarity">
    <text evidence="1">Belongs to the RelA/SpoT family.</text>
</comment>
<dbReference type="CDD" id="cd02116">
    <property type="entry name" value="ACT"/>
    <property type="match status" value="1"/>
</dbReference>
<dbReference type="InterPro" id="IPR045865">
    <property type="entry name" value="ACT-like_dom_sf"/>
</dbReference>
<dbReference type="Pfam" id="PF22629">
    <property type="entry name" value="ACT_AHAS_ss"/>
    <property type="match status" value="1"/>
</dbReference>
<dbReference type="InterPro" id="IPR054480">
    <property type="entry name" value="AHAS_small-like_ACT"/>
</dbReference>
<feature type="domain" description="TGS" evidence="3">
    <location>
        <begin position="388"/>
        <end position="451"/>
    </location>
</feature>
<organism evidence="4 5">
    <name type="scientific">Candidatus Iainarchaeum sp</name>
    <dbReference type="NCBI Taxonomy" id="3101447"/>
    <lineage>
        <taxon>Archaea</taxon>
        <taxon>Candidatus Iainarchaeota</taxon>
        <taxon>Candidatus Iainarchaeia</taxon>
        <taxon>Candidatus Iainarchaeales</taxon>
        <taxon>Candidatus Iainarchaeaceae</taxon>
        <taxon>Candidatus Iainarchaeum</taxon>
    </lineage>
</organism>
<dbReference type="CDD" id="cd00077">
    <property type="entry name" value="HDc"/>
    <property type="match status" value="1"/>
</dbReference>
<dbReference type="GO" id="GO:0005886">
    <property type="term" value="C:plasma membrane"/>
    <property type="evidence" value="ECO:0007669"/>
    <property type="project" value="TreeGrafter"/>
</dbReference>
<dbReference type="EMBL" id="QMWP01000090">
    <property type="protein sequence ID" value="RLG70007.1"/>
    <property type="molecule type" value="Genomic_DNA"/>
</dbReference>
<dbReference type="Pfam" id="PF04607">
    <property type="entry name" value="RelA_SpoT"/>
    <property type="match status" value="1"/>
</dbReference>
<dbReference type="GO" id="GO:0008893">
    <property type="term" value="F:guanosine-3',5'-bis(diphosphate) 3'-diphosphatase activity"/>
    <property type="evidence" value="ECO:0007669"/>
    <property type="project" value="TreeGrafter"/>
</dbReference>
<gene>
    <name evidence="4" type="ORF">DRO04_02520</name>
</gene>
<dbReference type="InterPro" id="IPR003607">
    <property type="entry name" value="HD/PDEase_dom"/>
</dbReference>
<dbReference type="Pfam" id="PF13328">
    <property type="entry name" value="HD_4"/>
    <property type="match status" value="1"/>
</dbReference>
<proteinExistence type="inferred from homology"/>
<dbReference type="GO" id="GO:0042594">
    <property type="term" value="P:response to starvation"/>
    <property type="evidence" value="ECO:0007669"/>
    <property type="project" value="TreeGrafter"/>
</dbReference>
<feature type="non-terminal residue" evidence="4">
    <location>
        <position position="1"/>
    </location>
</feature>
<evidence type="ECO:0000259" key="3">
    <source>
        <dbReference type="PROSITE" id="PS51880"/>
    </source>
</evidence>
<dbReference type="AlphaFoldDB" id="A0A497JG61"/>
<dbReference type="SUPFAM" id="SSF81271">
    <property type="entry name" value="TGS-like"/>
    <property type="match status" value="1"/>
</dbReference>
<dbReference type="PANTHER" id="PTHR21262">
    <property type="entry name" value="GUANOSINE-3',5'-BIS DIPHOSPHATE 3'-PYROPHOSPHOHYDROLASE"/>
    <property type="match status" value="1"/>
</dbReference>
<dbReference type="Pfam" id="PF02824">
    <property type="entry name" value="TGS"/>
    <property type="match status" value="1"/>
</dbReference>
<protein>
    <recommendedName>
        <fullName evidence="6">Bifunctional (P)ppGpp synthetase/guanosine-3',5'-bis(Diphosphate) 3'-pyrophosphohydrolase</fullName>
    </recommendedName>
</protein>
<dbReference type="SUPFAM" id="SSF81301">
    <property type="entry name" value="Nucleotidyltransferase"/>
    <property type="match status" value="1"/>
</dbReference>
<dbReference type="InterPro" id="IPR004095">
    <property type="entry name" value="TGS"/>
</dbReference>
<evidence type="ECO:0000256" key="1">
    <source>
        <dbReference type="ARBA" id="ARBA00007476"/>
    </source>
</evidence>
<dbReference type="SMART" id="SM00471">
    <property type="entry name" value="HDc"/>
    <property type="match status" value="1"/>
</dbReference>
<dbReference type="InterPro" id="IPR012675">
    <property type="entry name" value="Beta-grasp_dom_sf"/>
</dbReference>
<sequence>FFEKDNEQLTELITTMHKYCCYKLNIRKIELIKKAFYFAYEAHKSQRRASGEPYFIHPLAVAKKLAEYGFDEEVVAAGLLHDVIEDADVSKETLEKLFGKKIADLVDGVTKLTRIGHKSHVKNLQKILLATVGDPRVIIIKLVDKLHNLSTLEYLDERSRKKYAKMCLEVYVPIAHRLGMHKLKDEMEDLAFKFAYPEEYEKLREKVFNRAEALKGVLNEVSETLTNAFQKKRLNAEIIIQPKTLFSIHAKMNKLHKTLDEIFDFLVLLVLVNNVDDCYKALGIIHQHFIPKPKKIKDFIAVPRNDLYQSLHTTVLTPEGNAVKIYIRTKEMEKIRNMGIIYLLHKSKKHPIEIQPIWIKNWLKSLGEFLSDYKGKSNFLKVLKADFLGETISVFVSGREKISIIKGATPLDVAYAVSEDIGNRCLEAKVNGKTVPLWHILESHDSVEFKLADKPVVKKEWLDFVAMVKTKSLIKKALKKIEREINEPKYANLRLKLVDKPGVLHRITKIMFDEQINIISVHSVLDGYPHICNLTIRYDNEKQLEHVIEKLDKMSEVLDLNYHIL</sequence>
<dbReference type="Gene3D" id="3.30.70.260">
    <property type="match status" value="1"/>
</dbReference>
<dbReference type="InterPro" id="IPR012676">
    <property type="entry name" value="TGS-like"/>
</dbReference>
<evidence type="ECO:0000259" key="2">
    <source>
        <dbReference type="PROSITE" id="PS51671"/>
    </source>
</evidence>
<evidence type="ECO:0000313" key="4">
    <source>
        <dbReference type="EMBL" id="RLG70007.1"/>
    </source>
</evidence>
<dbReference type="SUPFAM" id="SSF55021">
    <property type="entry name" value="ACT-like"/>
    <property type="match status" value="1"/>
</dbReference>
<reference evidence="4 5" key="1">
    <citation type="submission" date="2018-06" db="EMBL/GenBank/DDBJ databases">
        <title>Extensive metabolic versatility and redundancy in microbially diverse, dynamic hydrothermal sediments.</title>
        <authorList>
            <person name="Dombrowski N."/>
            <person name="Teske A."/>
            <person name="Baker B.J."/>
        </authorList>
    </citation>
    <scope>NUCLEOTIDE SEQUENCE [LARGE SCALE GENOMIC DNA]</scope>
    <source>
        <strain evidence="4">B51_G17</strain>
    </source>
</reference>
<dbReference type="Gene3D" id="3.30.460.10">
    <property type="entry name" value="Beta Polymerase, domain 2"/>
    <property type="match status" value="1"/>
</dbReference>
<dbReference type="FunFam" id="1.10.3210.10:FF:000001">
    <property type="entry name" value="GTP pyrophosphokinase RelA"/>
    <property type="match status" value="1"/>
</dbReference>
<accession>A0A497JG61</accession>
<dbReference type="GO" id="GO:0015969">
    <property type="term" value="P:guanosine tetraphosphate metabolic process"/>
    <property type="evidence" value="ECO:0007669"/>
    <property type="project" value="InterPro"/>
</dbReference>
<dbReference type="Proteomes" id="UP000278031">
    <property type="component" value="Unassembled WGS sequence"/>
</dbReference>
<dbReference type="CDD" id="cd05399">
    <property type="entry name" value="NT_Rel-Spo_like"/>
    <property type="match status" value="1"/>
</dbReference>
<dbReference type="GO" id="GO:0008728">
    <property type="term" value="F:GTP diphosphokinase activity"/>
    <property type="evidence" value="ECO:0007669"/>
    <property type="project" value="TreeGrafter"/>
</dbReference>
<dbReference type="PANTHER" id="PTHR21262:SF36">
    <property type="entry name" value="BIFUNCTIONAL (P)PPGPP SYNTHASE_HYDROLASE SPOT"/>
    <property type="match status" value="1"/>
</dbReference>
<dbReference type="SMART" id="SM00954">
    <property type="entry name" value="RelA_SpoT"/>
    <property type="match status" value="1"/>
</dbReference>
<dbReference type="InterPro" id="IPR002912">
    <property type="entry name" value="ACT_dom"/>
</dbReference>
<dbReference type="Gene3D" id="1.10.3210.10">
    <property type="entry name" value="Hypothetical protein af1432"/>
    <property type="match status" value="1"/>
</dbReference>
<dbReference type="PROSITE" id="PS51671">
    <property type="entry name" value="ACT"/>
    <property type="match status" value="1"/>
</dbReference>
<feature type="domain" description="ACT" evidence="2">
    <location>
        <begin position="492"/>
        <end position="565"/>
    </location>
</feature>
<comment type="caution">
    <text evidence="4">The sequence shown here is derived from an EMBL/GenBank/DDBJ whole genome shotgun (WGS) entry which is preliminary data.</text>
</comment>
<dbReference type="PROSITE" id="PS51880">
    <property type="entry name" value="TGS"/>
    <property type="match status" value="1"/>
</dbReference>
<evidence type="ECO:0000313" key="5">
    <source>
        <dbReference type="Proteomes" id="UP000278031"/>
    </source>
</evidence>
<evidence type="ECO:0008006" key="6">
    <source>
        <dbReference type="Google" id="ProtNLM"/>
    </source>
</evidence>
<dbReference type="InterPro" id="IPR043519">
    <property type="entry name" value="NT_sf"/>
</dbReference>
<dbReference type="SUPFAM" id="SSF109604">
    <property type="entry name" value="HD-domain/PDEase-like"/>
    <property type="match status" value="1"/>
</dbReference>
<dbReference type="InterPro" id="IPR007685">
    <property type="entry name" value="RelA_SpoT"/>
</dbReference>
<name>A0A497JG61_9ARCH</name>